<evidence type="ECO:0008006" key="3">
    <source>
        <dbReference type="Google" id="ProtNLM"/>
    </source>
</evidence>
<reference evidence="1 2" key="1">
    <citation type="submission" date="2022-05" db="EMBL/GenBank/DDBJ databases">
        <authorList>
            <consortium name="Genoscope - CEA"/>
            <person name="William W."/>
        </authorList>
    </citation>
    <scope>NUCLEOTIDE SEQUENCE [LARGE SCALE GENOMIC DNA]</scope>
</reference>
<dbReference type="Proteomes" id="UP001159405">
    <property type="component" value="Unassembled WGS sequence"/>
</dbReference>
<dbReference type="InterPro" id="IPR021109">
    <property type="entry name" value="Peptidase_aspartic_dom_sf"/>
</dbReference>
<accession>A0ABN8PMA0</accession>
<dbReference type="EMBL" id="CALNXK010000079">
    <property type="protein sequence ID" value="CAH3146770.1"/>
    <property type="molecule type" value="Genomic_DNA"/>
</dbReference>
<name>A0ABN8PMA0_9CNID</name>
<gene>
    <name evidence="1" type="ORF">PLOB_00045282</name>
</gene>
<evidence type="ECO:0000313" key="2">
    <source>
        <dbReference type="Proteomes" id="UP001159405"/>
    </source>
</evidence>
<protein>
    <recommendedName>
        <fullName evidence="3">Gag-pol polyprotein</fullName>
    </recommendedName>
</protein>
<comment type="caution">
    <text evidence="1">The sequence shown here is derived from an EMBL/GenBank/DDBJ whole genome shotgun (WGS) entry which is preliminary data.</text>
</comment>
<dbReference type="Gene3D" id="2.40.70.10">
    <property type="entry name" value="Acid Proteases"/>
    <property type="match status" value="1"/>
</dbReference>
<sequence>MAMITNGKSKRVNPVGQSHNRPLKTVIISGVDITVLPDSGATVNAMDEATFKKYGLDLE</sequence>
<keyword evidence="2" id="KW-1185">Reference proteome</keyword>
<evidence type="ECO:0000313" key="1">
    <source>
        <dbReference type="EMBL" id="CAH3146770.1"/>
    </source>
</evidence>
<proteinExistence type="predicted"/>
<organism evidence="1 2">
    <name type="scientific">Porites lobata</name>
    <dbReference type="NCBI Taxonomy" id="104759"/>
    <lineage>
        <taxon>Eukaryota</taxon>
        <taxon>Metazoa</taxon>
        <taxon>Cnidaria</taxon>
        <taxon>Anthozoa</taxon>
        <taxon>Hexacorallia</taxon>
        <taxon>Scleractinia</taxon>
        <taxon>Fungiina</taxon>
        <taxon>Poritidae</taxon>
        <taxon>Porites</taxon>
    </lineage>
</organism>
<dbReference type="SUPFAM" id="SSF50630">
    <property type="entry name" value="Acid proteases"/>
    <property type="match status" value="1"/>
</dbReference>